<feature type="non-terminal residue" evidence="2">
    <location>
        <position position="1"/>
    </location>
</feature>
<name>A0A6J4RY78_9ACTN</name>
<protein>
    <submittedName>
        <fullName evidence="2">Uncharacterized protein</fullName>
    </submittedName>
</protein>
<feature type="non-terminal residue" evidence="2">
    <location>
        <position position="88"/>
    </location>
</feature>
<dbReference type="EMBL" id="CADCVV010000002">
    <property type="protein sequence ID" value="CAA9478767.1"/>
    <property type="molecule type" value="Genomic_DNA"/>
</dbReference>
<organism evidence="2">
    <name type="scientific">uncultured Solirubrobacterales bacterium</name>
    <dbReference type="NCBI Taxonomy" id="768556"/>
    <lineage>
        <taxon>Bacteria</taxon>
        <taxon>Bacillati</taxon>
        <taxon>Actinomycetota</taxon>
        <taxon>Thermoleophilia</taxon>
        <taxon>Solirubrobacterales</taxon>
        <taxon>environmental samples</taxon>
    </lineage>
</organism>
<sequence>CSWGRGERSSCRSSRPWLAPSAGVTPSATPGDRASRRRIVRAPRRARRPDRAPALSEGSVQATPGESDRPIETRTGVPTARRSGTRRD</sequence>
<accession>A0A6J4RY78</accession>
<feature type="region of interest" description="Disordered" evidence="1">
    <location>
        <begin position="1"/>
        <end position="88"/>
    </location>
</feature>
<feature type="compositionally biased region" description="Basic and acidic residues" evidence="1">
    <location>
        <begin position="1"/>
        <end position="10"/>
    </location>
</feature>
<proteinExistence type="predicted"/>
<reference evidence="2" key="1">
    <citation type="submission" date="2020-02" db="EMBL/GenBank/DDBJ databases">
        <authorList>
            <person name="Meier V. D."/>
        </authorList>
    </citation>
    <scope>NUCLEOTIDE SEQUENCE</scope>
    <source>
        <strain evidence="2">AVDCRST_MAG17</strain>
    </source>
</reference>
<dbReference type="AlphaFoldDB" id="A0A6J4RY78"/>
<evidence type="ECO:0000256" key="1">
    <source>
        <dbReference type="SAM" id="MobiDB-lite"/>
    </source>
</evidence>
<evidence type="ECO:0000313" key="2">
    <source>
        <dbReference type="EMBL" id="CAA9478767.1"/>
    </source>
</evidence>
<feature type="compositionally biased region" description="Basic residues" evidence="1">
    <location>
        <begin position="35"/>
        <end position="48"/>
    </location>
</feature>
<gene>
    <name evidence="2" type="ORF">AVDCRST_MAG17-23</name>
</gene>